<dbReference type="GO" id="GO:0046872">
    <property type="term" value="F:metal ion binding"/>
    <property type="evidence" value="ECO:0007669"/>
    <property type="project" value="UniProtKB-KW"/>
</dbReference>
<dbReference type="PANTHER" id="PTHR23407:SF1">
    <property type="entry name" value="5-FORMYLTETRAHYDROFOLATE CYCLO-LIGASE"/>
    <property type="match status" value="1"/>
</dbReference>
<dbReference type="SUPFAM" id="SSF100950">
    <property type="entry name" value="NagB/RpiA/CoA transferase-like"/>
    <property type="match status" value="1"/>
</dbReference>
<evidence type="ECO:0000256" key="4">
    <source>
        <dbReference type="PIRSR" id="PIRSR006806-1"/>
    </source>
</evidence>
<dbReference type="PANTHER" id="PTHR23407">
    <property type="entry name" value="ATPASE INHIBITOR/5-FORMYLTETRAHYDROFOLATE CYCLO-LIGASE"/>
    <property type="match status" value="1"/>
</dbReference>
<evidence type="ECO:0000256" key="1">
    <source>
        <dbReference type="ARBA" id="ARBA00010638"/>
    </source>
</evidence>
<keyword evidence="2 4" id="KW-0547">Nucleotide-binding</keyword>
<evidence type="ECO:0000256" key="2">
    <source>
        <dbReference type="ARBA" id="ARBA00022741"/>
    </source>
</evidence>
<protein>
    <recommendedName>
        <fullName evidence="5">5-formyltetrahydrofolate cyclo-ligase</fullName>
        <ecNumber evidence="5">6.3.3.2</ecNumber>
    </recommendedName>
</protein>
<dbReference type="InterPro" id="IPR002698">
    <property type="entry name" value="FTHF_cligase"/>
</dbReference>
<organism evidence="6 7">
    <name type="scientific">Vibrio mediterranei</name>
    <dbReference type="NCBI Taxonomy" id="689"/>
    <lineage>
        <taxon>Bacteria</taxon>
        <taxon>Pseudomonadati</taxon>
        <taxon>Pseudomonadota</taxon>
        <taxon>Gammaproteobacteria</taxon>
        <taxon>Vibrionales</taxon>
        <taxon>Vibrionaceae</taxon>
        <taxon>Vibrio</taxon>
    </lineage>
</organism>
<dbReference type="GO" id="GO:0009396">
    <property type="term" value="P:folic acid-containing compound biosynthetic process"/>
    <property type="evidence" value="ECO:0007669"/>
    <property type="project" value="TreeGrafter"/>
</dbReference>
<evidence type="ECO:0000313" key="6">
    <source>
        <dbReference type="EMBL" id="AYV21777.1"/>
    </source>
</evidence>
<dbReference type="GO" id="GO:0030272">
    <property type="term" value="F:5-formyltetrahydrofolate cyclo-ligase activity"/>
    <property type="evidence" value="ECO:0007669"/>
    <property type="project" value="UniProtKB-EC"/>
</dbReference>
<name>A0A3G4VAE0_9VIBR</name>
<dbReference type="NCBIfam" id="TIGR02727">
    <property type="entry name" value="MTHFS_bact"/>
    <property type="match status" value="1"/>
</dbReference>
<dbReference type="EMBL" id="CP033577">
    <property type="protein sequence ID" value="AYV21777.1"/>
    <property type="molecule type" value="Genomic_DNA"/>
</dbReference>
<comment type="cofactor">
    <cofactor evidence="5">
        <name>Mg(2+)</name>
        <dbReference type="ChEBI" id="CHEBI:18420"/>
    </cofactor>
</comment>
<dbReference type="InterPro" id="IPR024185">
    <property type="entry name" value="FTHF_cligase-like_sf"/>
</dbReference>
<dbReference type="GO" id="GO:0035999">
    <property type="term" value="P:tetrahydrofolate interconversion"/>
    <property type="evidence" value="ECO:0007669"/>
    <property type="project" value="TreeGrafter"/>
</dbReference>
<comment type="catalytic activity">
    <reaction evidence="5">
        <text>(6S)-5-formyl-5,6,7,8-tetrahydrofolate + ATP = (6R)-5,10-methenyltetrahydrofolate + ADP + phosphate</text>
        <dbReference type="Rhea" id="RHEA:10488"/>
        <dbReference type="ChEBI" id="CHEBI:30616"/>
        <dbReference type="ChEBI" id="CHEBI:43474"/>
        <dbReference type="ChEBI" id="CHEBI:57455"/>
        <dbReference type="ChEBI" id="CHEBI:57457"/>
        <dbReference type="ChEBI" id="CHEBI:456216"/>
        <dbReference type="EC" id="6.3.3.2"/>
    </reaction>
</comment>
<keyword evidence="5" id="KW-0479">Metal-binding</keyword>
<dbReference type="RefSeq" id="WP_124940586.1">
    <property type="nucleotide sequence ID" value="NZ_CP033577.1"/>
</dbReference>
<evidence type="ECO:0000256" key="5">
    <source>
        <dbReference type="RuleBase" id="RU361279"/>
    </source>
</evidence>
<evidence type="ECO:0000256" key="3">
    <source>
        <dbReference type="ARBA" id="ARBA00022840"/>
    </source>
</evidence>
<dbReference type="Gene3D" id="3.40.50.10420">
    <property type="entry name" value="NagB/RpiA/CoA transferase-like"/>
    <property type="match status" value="1"/>
</dbReference>
<dbReference type="PIRSF" id="PIRSF006806">
    <property type="entry name" value="FTHF_cligase"/>
    <property type="match status" value="1"/>
</dbReference>
<feature type="binding site" evidence="4">
    <location>
        <position position="57"/>
    </location>
    <ligand>
        <name>substrate</name>
    </ligand>
</feature>
<dbReference type="Pfam" id="PF01812">
    <property type="entry name" value="5-FTHF_cyc-lig"/>
    <property type="match status" value="1"/>
</dbReference>
<dbReference type="GO" id="GO:0005524">
    <property type="term" value="F:ATP binding"/>
    <property type="evidence" value="ECO:0007669"/>
    <property type="project" value="UniProtKB-KW"/>
</dbReference>
<dbReference type="AlphaFoldDB" id="A0A3G4VAE0"/>
<keyword evidence="6" id="KW-0436">Ligase</keyword>
<keyword evidence="5" id="KW-0460">Magnesium</keyword>
<feature type="binding site" evidence="4">
    <location>
        <begin position="137"/>
        <end position="145"/>
    </location>
    <ligand>
        <name>ATP</name>
        <dbReference type="ChEBI" id="CHEBI:30616"/>
    </ligand>
</feature>
<comment type="similarity">
    <text evidence="1 5">Belongs to the 5-formyltetrahydrofolate cyclo-ligase family.</text>
</comment>
<reference evidence="6 7" key="1">
    <citation type="submission" date="2018-11" db="EMBL/GenBank/DDBJ databases">
        <title>Complete Genome Sequence of Vbrio mediterranei 117-T6: a Potential Pathogen Bacteria Isolated from the Conchocelis of Pyropia.</title>
        <authorList>
            <person name="Liu Q."/>
        </authorList>
    </citation>
    <scope>NUCLEOTIDE SEQUENCE [LARGE SCALE GENOMIC DNA]</scope>
    <source>
        <strain evidence="6 7">117-T6</strain>
    </source>
</reference>
<feature type="binding site" evidence="4">
    <location>
        <position position="52"/>
    </location>
    <ligand>
        <name>substrate</name>
    </ligand>
</feature>
<keyword evidence="3 4" id="KW-0067">ATP-binding</keyword>
<accession>A0A3G4VAE0</accession>
<proteinExistence type="inferred from homology"/>
<evidence type="ECO:0000313" key="7">
    <source>
        <dbReference type="Proteomes" id="UP000279760"/>
    </source>
</evidence>
<dbReference type="InterPro" id="IPR037171">
    <property type="entry name" value="NagB/RpiA_transferase-like"/>
</dbReference>
<feature type="binding site" evidence="4">
    <location>
        <begin position="6"/>
        <end position="10"/>
    </location>
    <ligand>
        <name>ATP</name>
        <dbReference type="ChEBI" id="CHEBI:30616"/>
    </ligand>
</feature>
<gene>
    <name evidence="6" type="ORF">ECB94_11200</name>
</gene>
<dbReference type="Proteomes" id="UP000279760">
    <property type="component" value="Chromosome 1"/>
</dbReference>
<dbReference type="EC" id="6.3.3.2" evidence="5"/>
<sequence>MSLSTRQQIRTLVRSRRQSINQDQQSIHANNLMTRVGELSILSTARKVALYLATDGELDTLPTIQWFWQQGIETYLPVIHPFSKGQLLFLRYAQDTPLVLNQYKILEPKLDQRAICPVSELDIIFTPLVAFDDSGQRLGMGGGYYDRTLAPWENSDLGPTAIGLAHDCQQVDTLPSESWDIPLATIVTPSKIWHWNK</sequence>